<dbReference type="Pfam" id="PF00271">
    <property type="entry name" value="Helicase_C"/>
    <property type="match status" value="1"/>
</dbReference>
<dbReference type="GO" id="GO:0030894">
    <property type="term" value="C:replisome"/>
    <property type="evidence" value="ECO:0007669"/>
    <property type="project" value="TreeGrafter"/>
</dbReference>
<dbReference type="Proteomes" id="UP000675379">
    <property type="component" value="Unassembled WGS sequence"/>
</dbReference>
<evidence type="ECO:0000256" key="12">
    <source>
        <dbReference type="ARBA" id="ARBA00044535"/>
    </source>
</evidence>
<dbReference type="InterPro" id="IPR027417">
    <property type="entry name" value="P-loop_NTPase"/>
</dbReference>
<dbReference type="InterPro" id="IPR001650">
    <property type="entry name" value="Helicase_C-like"/>
</dbReference>
<dbReference type="InterPro" id="IPR002121">
    <property type="entry name" value="HRDC_dom"/>
</dbReference>
<dbReference type="PANTHER" id="PTHR13710:SF105">
    <property type="entry name" value="ATP-DEPENDENT DNA HELICASE Q1"/>
    <property type="match status" value="1"/>
</dbReference>
<evidence type="ECO:0000256" key="13">
    <source>
        <dbReference type="ARBA" id="ARBA00044550"/>
    </source>
</evidence>
<dbReference type="AlphaFoldDB" id="A0A941HPT6"/>
<dbReference type="GO" id="GO:0043138">
    <property type="term" value="F:3'-5' DNA helicase activity"/>
    <property type="evidence" value="ECO:0007669"/>
    <property type="project" value="UniProtKB-EC"/>
</dbReference>
<evidence type="ECO:0000313" key="19">
    <source>
        <dbReference type="Proteomes" id="UP000675379"/>
    </source>
</evidence>
<dbReference type="Gene3D" id="1.10.150.80">
    <property type="entry name" value="HRDC domain"/>
    <property type="match status" value="1"/>
</dbReference>
<dbReference type="GO" id="GO:0005524">
    <property type="term" value="F:ATP binding"/>
    <property type="evidence" value="ECO:0007669"/>
    <property type="project" value="UniProtKB-KW"/>
</dbReference>
<dbReference type="PANTHER" id="PTHR13710">
    <property type="entry name" value="DNA HELICASE RECQ FAMILY MEMBER"/>
    <property type="match status" value="1"/>
</dbReference>
<dbReference type="GO" id="GO:0006281">
    <property type="term" value="P:DNA repair"/>
    <property type="evidence" value="ECO:0007669"/>
    <property type="project" value="TreeGrafter"/>
</dbReference>
<feature type="domain" description="HRDC" evidence="15">
    <location>
        <begin position="508"/>
        <end position="588"/>
    </location>
</feature>
<evidence type="ECO:0000256" key="6">
    <source>
        <dbReference type="ARBA" id="ARBA00022806"/>
    </source>
</evidence>
<evidence type="ECO:0000313" key="18">
    <source>
        <dbReference type="EMBL" id="MBR0574723.1"/>
    </source>
</evidence>
<organism evidence="18 19">
    <name type="scientific">Proteiniclasticum sediminis</name>
    <dbReference type="NCBI Taxonomy" id="2804028"/>
    <lineage>
        <taxon>Bacteria</taxon>
        <taxon>Bacillati</taxon>
        <taxon>Bacillota</taxon>
        <taxon>Clostridia</taxon>
        <taxon>Eubacteriales</taxon>
        <taxon>Clostridiaceae</taxon>
        <taxon>Proteiniclasticum</taxon>
    </lineage>
</organism>
<gene>
    <name evidence="18" type="ORF">KCG48_00065</name>
</gene>
<dbReference type="InterPro" id="IPR001763">
    <property type="entry name" value="Rhodanese-like_dom"/>
</dbReference>
<dbReference type="GO" id="GO:0006310">
    <property type="term" value="P:DNA recombination"/>
    <property type="evidence" value="ECO:0007669"/>
    <property type="project" value="InterPro"/>
</dbReference>
<evidence type="ECO:0000259" key="14">
    <source>
        <dbReference type="PROSITE" id="PS50206"/>
    </source>
</evidence>
<dbReference type="GO" id="GO:0003677">
    <property type="term" value="F:DNA binding"/>
    <property type="evidence" value="ECO:0007669"/>
    <property type="project" value="UniProtKB-KW"/>
</dbReference>
<dbReference type="GO" id="GO:0046872">
    <property type="term" value="F:metal ion binding"/>
    <property type="evidence" value="ECO:0007669"/>
    <property type="project" value="UniProtKB-KW"/>
</dbReference>
<dbReference type="InterPro" id="IPR029491">
    <property type="entry name" value="Helicase_HTH"/>
</dbReference>
<evidence type="ECO:0000256" key="8">
    <source>
        <dbReference type="ARBA" id="ARBA00023125"/>
    </source>
</evidence>
<dbReference type="GO" id="GO:0009378">
    <property type="term" value="F:four-way junction helicase activity"/>
    <property type="evidence" value="ECO:0007669"/>
    <property type="project" value="TreeGrafter"/>
</dbReference>
<dbReference type="SMART" id="SM00490">
    <property type="entry name" value="HELICc"/>
    <property type="match status" value="1"/>
</dbReference>
<dbReference type="PROSITE" id="PS50206">
    <property type="entry name" value="RHODANESE_3"/>
    <property type="match status" value="1"/>
</dbReference>
<dbReference type="SMART" id="SM00487">
    <property type="entry name" value="DEXDc"/>
    <property type="match status" value="1"/>
</dbReference>
<comment type="caution">
    <text evidence="18">The sequence shown here is derived from an EMBL/GenBank/DDBJ whole genome shotgun (WGS) entry which is preliminary data.</text>
</comment>
<keyword evidence="19" id="KW-1185">Reference proteome</keyword>
<dbReference type="GO" id="GO:0005737">
    <property type="term" value="C:cytoplasm"/>
    <property type="evidence" value="ECO:0007669"/>
    <property type="project" value="TreeGrafter"/>
</dbReference>
<keyword evidence="7" id="KW-0067">ATP-binding</keyword>
<evidence type="ECO:0000259" key="16">
    <source>
        <dbReference type="PROSITE" id="PS51192"/>
    </source>
</evidence>
<dbReference type="InterPro" id="IPR032284">
    <property type="entry name" value="RecQ_Zn-bd"/>
</dbReference>
<dbReference type="InterPro" id="IPR014001">
    <property type="entry name" value="Helicase_ATP-bd"/>
</dbReference>
<comment type="cofactor">
    <cofactor evidence="1">
        <name>Mg(2+)</name>
        <dbReference type="ChEBI" id="CHEBI:18420"/>
    </cofactor>
</comment>
<dbReference type="SUPFAM" id="SSF52540">
    <property type="entry name" value="P-loop containing nucleoside triphosphate hydrolases"/>
    <property type="match status" value="1"/>
</dbReference>
<keyword evidence="4" id="KW-0547">Nucleotide-binding</keyword>
<reference evidence="18" key="1">
    <citation type="submission" date="2021-04" db="EMBL/GenBank/DDBJ databases">
        <title>Proteiniclasticum sedimins sp. nov., an obligate anaerobic bacterium isolated from anaerobic sludge.</title>
        <authorList>
            <person name="Liu J."/>
        </authorList>
    </citation>
    <scope>NUCLEOTIDE SEQUENCE</scope>
    <source>
        <strain evidence="18">BAD-10</strain>
    </source>
</reference>
<evidence type="ECO:0000259" key="15">
    <source>
        <dbReference type="PROSITE" id="PS50967"/>
    </source>
</evidence>
<dbReference type="Pfam" id="PF00270">
    <property type="entry name" value="DEAD"/>
    <property type="match status" value="1"/>
</dbReference>
<evidence type="ECO:0000259" key="17">
    <source>
        <dbReference type="PROSITE" id="PS51194"/>
    </source>
</evidence>
<dbReference type="SMART" id="SM00341">
    <property type="entry name" value="HRDC"/>
    <property type="match status" value="1"/>
</dbReference>
<dbReference type="Pfam" id="PF00570">
    <property type="entry name" value="HRDC"/>
    <property type="match status" value="1"/>
</dbReference>
<comment type="similarity">
    <text evidence="2">Belongs to the helicase family. RecQ subfamily.</text>
</comment>
<keyword evidence="9" id="KW-0413">Isomerase</keyword>
<keyword evidence="6 18" id="KW-0347">Helicase</keyword>
<evidence type="ECO:0000256" key="9">
    <source>
        <dbReference type="ARBA" id="ARBA00023235"/>
    </source>
</evidence>
<keyword evidence="5 18" id="KW-0378">Hydrolase</keyword>
<feature type="domain" description="Helicase C-terminal" evidence="17">
    <location>
        <begin position="214"/>
        <end position="361"/>
    </location>
</feature>
<keyword evidence="3" id="KW-0479">Metal-binding</keyword>
<dbReference type="Pfam" id="PF14493">
    <property type="entry name" value="HTH_40"/>
    <property type="match status" value="1"/>
</dbReference>
<dbReference type="InterPro" id="IPR010997">
    <property type="entry name" value="HRDC-like_sf"/>
</dbReference>
<feature type="domain" description="Helicase ATP-binding" evidence="16">
    <location>
        <begin position="24"/>
        <end position="193"/>
    </location>
</feature>
<evidence type="ECO:0000256" key="7">
    <source>
        <dbReference type="ARBA" id="ARBA00022840"/>
    </source>
</evidence>
<dbReference type="FunFam" id="3.40.50.300:FF:001389">
    <property type="entry name" value="ATP-dependent DNA helicase RecQ"/>
    <property type="match status" value="1"/>
</dbReference>
<dbReference type="PROSITE" id="PS51194">
    <property type="entry name" value="HELICASE_CTER"/>
    <property type="match status" value="1"/>
</dbReference>
<evidence type="ECO:0000256" key="2">
    <source>
        <dbReference type="ARBA" id="ARBA00005446"/>
    </source>
</evidence>
<keyword evidence="8" id="KW-0238">DNA-binding</keyword>
<dbReference type="GO" id="GO:0016787">
    <property type="term" value="F:hydrolase activity"/>
    <property type="evidence" value="ECO:0007669"/>
    <property type="project" value="UniProtKB-KW"/>
</dbReference>
<evidence type="ECO:0000256" key="11">
    <source>
        <dbReference type="ARBA" id="ARBA00034808"/>
    </source>
</evidence>
<evidence type="ECO:0000256" key="3">
    <source>
        <dbReference type="ARBA" id="ARBA00022723"/>
    </source>
</evidence>
<dbReference type="EC" id="5.6.2.4" evidence="11"/>
<dbReference type="InterPro" id="IPR044876">
    <property type="entry name" value="HRDC_dom_sf"/>
</dbReference>
<evidence type="ECO:0000256" key="1">
    <source>
        <dbReference type="ARBA" id="ARBA00001946"/>
    </source>
</evidence>
<dbReference type="EMBL" id="JAGSCS010000001">
    <property type="protein sequence ID" value="MBR0574723.1"/>
    <property type="molecule type" value="Genomic_DNA"/>
</dbReference>
<evidence type="ECO:0000256" key="10">
    <source>
        <dbReference type="ARBA" id="ARBA00034617"/>
    </source>
</evidence>
<accession>A0A941HPT6</accession>
<sequence length="705" mass="80917">MEIYKVLKKYFGLDSFKKEQAELIKEILRGKDVLGILPTGYGKSLCYQVPALMMRGSTLVISPLISLMKDQVDGLLDRGIPATFLNSSLDLEESRRRRQDIQRGMYKLIYISPESLKSPRIAGILRNLGLAQVAVDEAHCISIWGHDFRPSYLDIRHFIDTLPKRPVVTAFTATATEAVIEDILMLSGLQDPFQIRGNLDRPNIFFSVVKPQDDLEELIRIMDKRRGHQGIIYCQRKKEAEALSRILEHRGHRTGLYHGGMDDAQRHKVQEDFAFDRIQVVVGTSAFGMGIDKSNVRFVIHMGIPMNLESFYQEAGRAGRDQGYSESYLIYREPDFQRQLGLLQHNLQSEDRLLIERDKLVTMDRYGRGRKCLRSYLLDYFHSNPRQGMLGEKEESVPCGSCSVCAQQGILPSKVLDPLILQSMETLPQPVSRERLLLLFQEEELQTGGLNPLARYPQEKLAEHLEELVVQGQLLASPQGYALTAEGKRWAERMLPEDEQAPEETQPETPTQELFQQLKEIRKEISWMENIAPYIIFHDETLKDIIRRYPRNRSEFMEIRGVGRTKAMKYGEIFIEALRAFEEKNPQVRKKPLVLPEASPEGEEGFVDAFELHQEGKTVEEMARILGVVPGTVVDRLIRDHAKERPVDLQRIFNAALEKDILDSIRRHGPEKLKPLKDDLEAQGKSVEYLDLKVVLYKHFGIRKK</sequence>
<feature type="domain" description="Rhodanese" evidence="14">
    <location>
        <begin position="199"/>
        <end position="272"/>
    </location>
</feature>
<protein>
    <recommendedName>
        <fullName evidence="12">ATP-dependent DNA helicase RecQ</fullName>
        <ecNumber evidence="11">5.6.2.4</ecNumber>
    </recommendedName>
    <alternativeName>
        <fullName evidence="13">DNA 3'-5' helicase RecQ</fullName>
    </alternativeName>
</protein>
<dbReference type="CDD" id="cd17920">
    <property type="entry name" value="DEXHc_RecQ"/>
    <property type="match status" value="1"/>
</dbReference>
<dbReference type="InterPro" id="IPR011545">
    <property type="entry name" value="DEAD/DEAH_box_helicase_dom"/>
</dbReference>
<dbReference type="SUPFAM" id="SSF47819">
    <property type="entry name" value="HRDC-like"/>
    <property type="match status" value="1"/>
</dbReference>
<dbReference type="InterPro" id="IPR004589">
    <property type="entry name" value="DNA_helicase_ATP-dep_RecQ"/>
</dbReference>
<evidence type="ECO:0000256" key="5">
    <source>
        <dbReference type="ARBA" id="ARBA00022801"/>
    </source>
</evidence>
<name>A0A941HPT6_9CLOT</name>
<dbReference type="RefSeq" id="WP_211799248.1">
    <property type="nucleotide sequence ID" value="NZ_JAGSCS010000001.1"/>
</dbReference>
<dbReference type="PROSITE" id="PS50967">
    <property type="entry name" value="HRDC"/>
    <property type="match status" value="1"/>
</dbReference>
<dbReference type="PROSITE" id="PS51192">
    <property type="entry name" value="HELICASE_ATP_BIND_1"/>
    <property type="match status" value="1"/>
</dbReference>
<evidence type="ECO:0000256" key="4">
    <source>
        <dbReference type="ARBA" id="ARBA00022741"/>
    </source>
</evidence>
<comment type="catalytic activity">
    <reaction evidence="10">
        <text>Couples ATP hydrolysis with the unwinding of duplex DNA by translocating in the 3'-5' direction.</text>
        <dbReference type="EC" id="5.6.2.4"/>
    </reaction>
</comment>
<proteinExistence type="inferred from homology"/>
<dbReference type="Pfam" id="PF16124">
    <property type="entry name" value="RecQ_Zn_bind"/>
    <property type="match status" value="1"/>
</dbReference>
<dbReference type="GO" id="GO:0043590">
    <property type="term" value="C:bacterial nucleoid"/>
    <property type="evidence" value="ECO:0007669"/>
    <property type="project" value="TreeGrafter"/>
</dbReference>
<dbReference type="NCBIfam" id="TIGR00614">
    <property type="entry name" value="recQ_fam"/>
    <property type="match status" value="1"/>
</dbReference>
<dbReference type="Gene3D" id="3.40.50.300">
    <property type="entry name" value="P-loop containing nucleotide triphosphate hydrolases"/>
    <property type="match status" value="2"/>
</dbReference>